<reference evidence="2" key="1">
    <citation type="submission" date="2023-08" db="EMBL/GenBank/DDBJ databases">
        <authorList>
            <person name="Audoor S."/>
            <person name="Bilcke G."/>
        </authorList>
    </citation>
    <scope>NUCLEOTIDE SEQUENCE</scope>
</reference>
<sequence>MSKMKRHARNRTNLRSSTILKIALLIVIFILGAALMFTSLSNPQVSGNKKLPILSTRLGGHKNRIAIIIPFVGEGPEAVPPYLELFCASAAGSSALVDFLLIHNGVLDGYHGDKCPKNVIFISLQTMNDFSRALIKVVDKVDEGDIKFGSKEKLAKALTKLIDAYPYIMVEFKPALGHIFSDYLKGYTHWGYSDLDILFGDLPRFITEDELTEFDIVTYSFGDQSRLYLRGQFTFHKNNQKINQLWRSCTYLTHMDERFVDIMSGNRQLHFESAEGCYSNAILQQPDIKVKYAVKAFTDVRESDTMYTHGLYVSTGGRNDAHTLVFKAGSADSDGKSLALIADKWFDMQTDYNDRKKPIVWEYGEREQVEHVENPEAKCMYWAQQKYQSKLCVDSLESDETVFWINGVLYKQKHEKMQLPGNIITAPFFHFQEWKRYYRTTQLTGFHRGGALKTFVLTKEGVLPIFPHEFSRKDPRLPSPLGIPLFKWNGVKKDNRKQLPDHSYCLESGPRKKPPTPPAPKCHKMTSWRDQETVEILSGAPAWTQIDMQAEVTMVLTLQIQAEQAADSSNLSPILNLLAMYLNRWQGQPSVLVIHVSAATPETISKLRAKLGPGSDLSYYGMDTCLVGAIFSRESKVFSRKALLNMAFDAAPTRWVLSGFEIERGIAISQDTAFFAHRVAVSRDISSGSVFILPQFGVVNEENDFTIPSLFKTNKGGNLVETLAQIDREICNDGEDNKDGKDHAFMEVHDLWMRSTQRLVAGATSSDEKSIEDEALMLDEIQLKMISLLAEKNHYDLFAFDVSPILLIDNLGPRTGILTSDFVREVEEFGGKLCYNGLRLSQLATYGYSINVLAGAFGLSTPTTRSYAASGIPKKSSLGTSRCDGCFFFDEEHEEILESISKDERARPAKAALLWLHEEDGAKLHGHT</sequence>
<evidence type="ECO:0000313" key="3">
    <source>
        <dbReference type="Proteomes" id="UP001295423"/>
    </source>
</evidence>
<keyword evidence="3" id="KW-1185">Reference proteome</keyword>
<feature type="region of interest" description="Disordered" evidence="1">
    <location>
        <begin position="501"/>
        <end position="525"/>
    </location>
</feature>
<evidence type="ECO:0000313" key="2">
    <source>
        <dbReference type="EMBL" id="CAJ1958554.1"/>
    </source>
</evidence>
<accession>A0AAD2G125</accession>
<proteinExistence type="predicted"/>
<name>A0AAD2G125_9STRA</name>
<evidence type="ECO:0000256" key="1">
    <source>
        <dbReference type="SAM" id="MobiDB-lite"/>
    </source>
</evidence>
<dbReference type="EMBL" id="CAKOGP040001980">
    <property type="protein sequence ID" value="CAJ1958554.1"/>
    <property type="molecule type" value="Genomic_DNA"/>
</dbReference>
<dbReference type="AlphaFoldDB" id="A0AAD2G125"/>
<protein>
    <submittedName>
        <fullName evidence="2">Uncharacterized protein</fullName>
    </submittedName>
</protein>
<gene>
    <name evidence="2" type="ORF">CYCCA115_LOCUS17234</name>
</gene>
<dbReference type="Pfam" id="PF20330">
    <property type="entry name" value="DUF6625"/>
    <property type="match status" value="1"/>
</dbReference>
<dbReference type="InterPro" id="IPR046733">
    <property type="entry name" value="DUF6625"/>
</dbReference>
<comment type="caution">
    <text evidence="2">The sequence shown here is derived from an EMBL/GenBank/DDBJ whole genome shotgun (WGS) entry which is preliminary data.</text>
</comment>
<dbReference type="Proteomes" id="UP001295423">
    <property type="component" value="Unassembled WGS sequence"/>
</dbReference>
<organism evidence="2 3">
    <name type="scientific">Cylindrotheca closterium</name>
    <dbReference type="NCBI Taxonomy" id="2856"/>
    <lineage>
        <taxon>Eukaryota</taxon>
        <taxon>Sar</taxon>
        <taxon>Stramenopiles</taxon>
        <taxon>Ochrophyta</taxon>
        <taxon>Bacillariophyta</taxon>
        <taxon>Bacillariophyceae</taxon>
        <taxon>Bacillariophycidae</taxon>
        <taxon>Bacillariales</taxon>
        <taxon>Bacillariaceae</taxon>
        <taxon>Cylindrotheca</taxon>
    </lineage>
</organism>